<dbReference type="PROSITE" id="PS00839">
    <property type="entry name" value="SUMT_1"/>
    <property type="match status" value="1"/>
</dbReference>
<dbReference type="EC" id="2.1.1.107" evidence="2"/>
<comment type="pathway">
    <text evidence="7">Porphyrin-containing compound metabolism; siroheme biosynthesis; precorrin-2 from uroporphyrinogen III: step 1/1.</text>
</comment>
<dbReference type="PANTHER" id="PTHR45790:SF3">
    <property type="entry name" value="S-ADENOSYL-L-METHIONINE-DEPENDENT UROPORPHYRINOGEN III METHYLTRANSFERASE, CHLOROPLASTIC"/>
    <property type="match status" value="1"/>
</dbReference>
<keyword evidence="3 8" id="KW-0489">Methyltransferase</keyword>
<dbReference type="InterPro" id="IPR014776">
    <property type="entry name" value="4pyrrole_Mease_sub2"/>
</dbReference>
<dbReference type="GO" id="GO:0032259">
    <property type="term" value="P:methylation"/>
    <property type="evidence" value="ECO:0007669"/>
    <property type="project" value="UniProtKB-KW"/>
</dbReference>
<dbReference type="EMBL" id="CP110257">
    <property type="protein sequence ID" value="UZD56227.1"/>
    <property type="molecule type" value="Genomic_DNA"/>
</dbReference>
<keyword evidence="6" id="KW-0627">Porphyrin biosynthesis</keyword>
<dbReference type="InterPro" id="IPR035996">
    <property type="entry name" value="4pyrrol_Methylase_sf"/>
</dbReference>
<evidence type="ECO:0000256" key="1">
    <source>
        <dbReference type="ARBA" id="ARBA00005879"/>
    </source>
</evidence>
<evidence type="ECO:0000256" key="2">
    <source>
        <dbReference type="ARBA" id="ARBA00012162"/>
    </source>
</evidence>
<gene>
    <name evidence="10" type="primary">cobA</name>
    <name evidence="10" type="ORF">OMP39_06545</name>
</gene>
<feature type="domain" description="Tetrapyrrole methylase" evidence="9">
    <location>
        <begin position="3"/>
        <end position="207"/>
    </location>
</feature>
<evidence type="ECO:0000256" key="6">
    <source>
        <dbReference type="ARBA" id="ARBA00023244"/>
    </source>
</evidence>
<keyword evidence="4 8" id="KW-0808">Transferase</keyword>
<proteinExistence type="inferred from homology"/>
<dbReference type="GO" id="GO:0004851">
    <property type="term" value="F:uroporphyrin-III C-methyltransferase activity"/>
    <property type="evidence" value="ECO:0007669"/>
    <property type="project" value="UniProtKB-EC"/>
</dbReference>
<dbReference type="InterPro" id="IPR003043">
    <property type="entry name" value="Uropor_MeTrfase_CS"/>
</dbReference>
<evidence type="ECO:0000259" key="9">
    <source>
        <dbReference type="Pfam" id="PF00590"/>
    </source>
</evidence>
<dbReference type="CDD" id="cd11642">
    <property type="entry name" value="SUMT"/>
    <property type="match status" value="1"/>
</dbReference>
<evidence type="ECO:0000313" key="11">
    <source>
        <dbReference type="Proteomes" id="UP001163266"/>
    </source>
</evidence>
<dbReference type="InterPro" id="IPR006366">
    <property type="entry name" value="CobA/CysG_C"/>
</dbReference>
<accession>A0ABY6MW41</accession>
<dbReference type="InterPro" id="IPR014777">
    <property type="entry name" value="4pyrrole_Mease_sub1"/>
</dbReference>
<evidence type="ECO:0000256" key="4">
    <source>
        <dbReference type="ARBA" id="ARBA00022679"/>
    </source>
</evidence>
<evidence type="ECO:0000313" key="10">
    <source>
        <dbReference type="EMBL" id="UZD56227.1"/>
    </source>
</evidence>
<dbReference type="Proteomes" id="UP001163266">
    <property type="component" value="Chromosome"/>
</dbReference>
<name>A0ABY6MW41_9BURK</name>
<evidence type="ECO:0000256" key="7">
    <source>
        <dbReference type="ARBA" id="ARBA00025705"/>
    </source>
</evidence>
<dbReference type="NCBIfam" id="NF004790">
    <property type="entry name" value="PRK06136.1"/>
    <property type="match status" value="1"/>
</dbReference>
<dbReference type="SUPFAM" id="SSF53790">
    <property type="entry name" value="Tetrapyrrole methylase"/>
    <property type="match status" value="1"/>
</dbReference>
<dbReference type="InterPro" id="IPR050161">
    <property type="entry name" value="Siro_Cobalamin_biosynth"/>
</dbReference>
<dbReference type="RefSeq" id="WP_264894127.1">
    <property type="nucleotide sequence ID" value="NZ_CP110257.1"/>
</dbReference>
<sequence length="253" mass="26077">MGTVAFIGAGPGAADLITLRGARLLAQADVVLHDALTDPALRDLAPQARWIDVGKRGFADSTGQDAINALLVRHAARSSLVVRLKGGDPSVFGRLEEELEALARAGFEAIVVPGVTAALAAAADTRLPLTRRGSGRSVSLTTAMTRTGDLRASRTADTEVFYMAGKQLGALARRLQEAGWPADTPTSVVSRAGWPDQLHSRHTVADLARASVLHAGRPTVVVVGAGAAPLGVAPARPGIELAQGQVPGKTLAS</sequence>
<organism evidence="10 11">
    <name type="scientific">Caldimonas aquatica</name>
    <dbReference type="NCBI Taxonomy" id="376175"/>
    <lineage>
        <taxon>Bacteria</taxon>
        <taxon>Pseudomonadati</taxon>
        <taxon>Pseudomonadota</taxon>
        <taxon>Betaproteobacteria</taxon>
        <taxon>Burkholderiales</taxon>
        <taxon>Sphaerotilaceae</taxon>
        <taxon>Caldimonas</taxon>
    </lineage>
</organism>
<keyword evidence="5" id="KW-0949">S-adenosyl-L-methionine</keyword>
<protein>
    <recommendedName>
        <fullName evidence="2">uroporphyrinogen-III C-methyltransferase</fullName>
        <ecNumber evidence="2">2.1.1.107</ecNumber>
    </recommendedName>
</protein>
<dbReference type="InterPro" id="IPR000878">
    <property type="entry name" value="4pyrrol_Mease"/>
</dbReference>
<evidence type="ECO:0000256" key="5">
    <source>
        <dbReference type="ARBA" id="ARBA00022691"/>
    </source>
</evidence>
<comment type="similarity">
    <text evidence="1 8">Belongs to the precorrin methyltransferase family.</text>
</comment>
<dbReference type="PANTHER" id="PTHR45790">
    <property type="entry name" value="SIROHEME SYNTHASE-RELATED"/>
    <property type="match status" value="1"/>
</dbReference>
<dbReference type="Gene3D" id="3.40.1010.10">
    <property type="entry name" value="Cobalt-precorrin-4 Transmethylase, Domain 1"/>
    <property type="match status" value="1"/>
</dbReference>
<evidence type="ECO:0000256" key="3">
    <source>
        <dbReference type="ARBA" id="ARBA00022603"/>
    </source>
</evidence>
<keyword evidence="11" id="KW-1185">Reference proteome</keyword>
<dbReference type="Pfam" id="PF00590">
    <property type="entry name" value="TP_methylase"/>
    <property type="match status" value="1"/>
</dbReference>
<evidence type="ECO:0000256" key="8">
    <source>
        <dbReference type="RuleBase" id="RU003960"/>
    </source>
</evidence>
<dbReference type="NCBIfam" id="TIGR01469">
    <property type="entry name" value="cobA_cysG_Cterm"/>
    <property type="match status" value="1"/>
</dbReference>
<dbReference type="PROSITE" id="PS00840">
    <property type="entry name" value="SUMT_2"/>
    <property type="match status" value="1"/>
</dbReference>
<dbReference type="Gene3D" id="3.30.950.10">
    <property type="entry name" value="Methyltransferase, Cobalt-precorrin-4 Transmethylase, Domain 2"/>
    <property type="match status" value="1"/>
</dbReference>
<reference evidence="10" key="1">
    <citation type="submission" date="2022-10" db="EMBL/GenBank/DDBJ databases">
        <title>Complete genome sequence of Schlegelella aquatica LMG 23380.</title>
        <authorList>
            <person name="Musilova J."/>
            <person name="Kourilova X."/>
            <person name="Bezdicek M."/>
            <person name="Hermankova K."/>
            <person name="Obruca S."/>
            <person name="Sedlar K."/>
        </authorList>
    </citation>
    <scope>NUCLEOTIDE SEQUENCE</scope>
    <source>
        <strain evidence="10">LMG 23380</strain>
    </source>
</reference>